<proteinExistence type="inferred from homology"/>
<dbReference type="PANTHER" id="PTHR23514">
    <property type="entry name" value="BYPASS OF STOP CODON PROTEIN 6"/>
    <property type="match status" value="1"/>
</dbReference>
<organism evidence="9 10">
    <name type="scientific">Roridomyces roridus</name>
    <dbReference type="NCBI Taxonomy" id="1738132"/>
    <lineage>
        <taxon>Eukaryota</taxon>
        <taxon>Fungi</taxon>
        <taxon>Dikarya</taxon>
        <taxon>Basidiomycota</taxon>
        <taxon>Agaricomycotina</taxon>
        <taxon>Agaricomycetes</taxon>
        <taxon>Agaricomycetidae</taxon>
        <taxon>Agaricales</taxon>
        <taxon>Marasmiineae</taxon>
        <taxon>Mycenaceae</taxon>
        <taxon>Roridomyces</taxon>
    </lineage>
</organism>
<gene>
    <name evidence="9" type="ORF">FB45DRAFT_1027918</name>
</gene>
<feature type="transmembrane region" description="Helical" evidence="8">
    <location>
        <begin position="116"/>
        <end position="139"/>
    </location>
</feature>
<dbReference type="InterPro" id="IPR011701">
    <property type="entry name" value="MFS"/>
</dbReference>
<reference evidence="9" key="1">
    <citation type="submission" date="2023-03" db="EMBL/GenBank/DDBJ databases">
        <title>Massive genome expansion in bonnet fungi (Mycena s.s.) driven by repeated elements and novel gene families across ecological guilds.</title>
        <authorList>
            <consortium name="Lawrence Berkeley National Laboratory"/>
            <person name="Harder C.B."/>
            <person name="Miyauchi S."/>
            <person name="Viragh M."/>
            <person name="Kuo A."/>
            <person name="Thoen E."/>
            <person name="Andreopoulos B."/>
            <person name="Lu D."/>
            <person name="Skrede I."/>
            <person name="Drula E."/>
            <person name="Henrissat B."/>
            <person name="Morin E."/>
            <person name="Kohler A."/>
            <person name="Barry K."/>
            <person name="LaButti K."/>
            <person name="Morin E."/>
            <person name="Salamov A."/>
            <person name="Lipzen A."/>
            <person name="Mereny Z."/>
            <person name="Hegedus B."/>
            <person name="Baldrian P."/>
            <person name="Stursova M."/>
            <person name="Weitz H."/>
            <person name="Taylor A."/>
            <person name="Grigoriev I.V."/>
            <person name="Nagy L.G."/>
            <person name="Martin F."/>
            <person name="Kauserud H."/>
        </authorList>
    </citation>
    <scope>NUCLEOTIDE SEQUENCE</scope>
    <source>
        <strain evidence="9">9284</strain>
    </source>
</reference>
<comment type="subcellular location">
    <subcellularLocation>
        <location evidence="1">Endomembrane system</location>
        <topology evidence="1">Multi-pass membrane protein</topology>
    </subcellularLocation>
</comment>
<feature type="transmembrane region" description="Helical" evidence="8">
    <location>
        <begin position="329"/>
        <end position="356"/>
    </location>
</feature>
<name>A0AAD7BV32_9AGAR</name>
<keyword evidence="3" id="KW-0813">Transport</keyword>
<feature type="transmembrane region" description="Helical" evidence="8">
    <location>
        <begin position="238"/>
        <end position="259"/>
    </location>
</feature>
<keyword evidence="5 8" id="KW-1133">Transmembrane helix</keyword>
<evidence type="ECO:0000313" key="10">
    <source>
        <dbReference type="Proteomes" id="UP001221142"/>
    </source>
</evidence>
<evidence type="ECO:0000256" key="8">
    <source>
        <dbReference type="SAM" id="Phobius"/>
    </source>
</evidence>
<evidence type="ECO:0000256" key="2">
    <source>
        <dbReference type="ARBA" id="ARBA00008335"/>
    </source>
</evidence>
<keyword evidence="4 8" id="KW-0812">Transmembrane</keyword>
<comment type="similarity">
    <text evidence="2">Belongs to the major facilitator superfamily.</text>
</comment>
<feature type="transmembrane region" description="Helical" evidence="8">
    <location>
        <begin position="487"/>
        <end position="506"/>
    </location>
</feature>
<dbReference type="GO" id="GO:0012505">
    <property type="term" value="C:endomembrane system"/>
    <property type="evidence" value="ECO:0007669"/>
    <property type="project" value="UniProtKB-SubCell"/>
</dbReference>
<dbReference type="Proteomes" id="UP001221142">
    <property type="component" value="Unassembled WGS sequence"/>
</dbReference>
<dbReference type="EMBL" id="JARKIF010000009">
    <property type="protein sequence ID" value="KAJ7630725.1"/>
    <property type="molecule type" value="Genomic_DNA"/>
</dbReference>
<feature type="region of interest" description="Disordered" evidence="7">
    <location>
        <begin position="30"/>
        <end position="51"/>
    </location>
</feature>
<dbReference type="PANTHER" id="PTHR23514:SF3">
    <property type="entry name" value="BYPASS OF STOP CODON PROTEIN 6"/>
    <property type="match status" value="1"/>
</dbReference>
<dbReference type="GO" id="GO:0016020">
    <property type="term" value="C:membrane"/>
    <property type="evidence" value="ECO:0007669"/>
    <property type="project" value="TreeGrafter"/>
</dbReference>
<dbReference type="Gene3D" id="1.20.1250.20">
    <property type="entry name" value="MFS general substrate transporter like domains"/>
    <property type="match status" value="2"/>
</dbReference>
<dbReference type="Pfam" id="PF07690">
    <property type="entry name" value="MFS_1"/>
    <property type="match status" value="1"/>
</dbReference>
<feature type="transmembrane region" description="Helical" evidence="8">
    <location>
        <begin position="429"/>
        <end position="449"/>
    </location>
</feature>
<evidence type="ECO:0000313" key="9">
    <source>
        <dbReference type="EMBL" id="KAJ7630725.1"/>
    </source>
</evidence>
<dbReference type="GO" id="GO:0022857">
    <property type="term" value="F:transmembrane transporter activity"/>
    <property type="evidence" value="ECO:0007669"/>
    <property type="project" value="InterPro"/>
</dbReference>
<evidence type="ECO:0000256" key="3">
    <source>
        <dbReference type="ARBA" id="ARBA00022448"/>
    </source>
</evidence>
<feature type="transmembrane region" description="Helical" evidence="8">
    <location>
        <begin position="178"/>
        <end position="197"/>
    </location>
</feature>
<evidence type="ECO:0000256" key="5">
    <source>
        <dbReference type="ARBA" id="ARBA00022989"/>
    </source>
</evidence>
<dbReference type="InterPro" id="IPR051788">
    <property type="entry name" value="MFS_Transporter"/>
</dbReference>
<evidence type="ECO:0000256" key="6">
    <source>
        <dbReference type="ARBA" id="ARBA00023136"/>
    </source>
</evidence>
<evidence type="ECO:0000256" key="4">
    <source>
        <dbReference type="ARBA" id="ARBA00022692"/>
    </source>
</evidence>
<evidence type="ECO:0000256" key="7">
    <source>
        <dbReference type="SAM" id="MobiDB-lite"/>
    </source>
</evidence>
<feature type="transmembrane region" description="Helical" evidence="8">
    <location>
        <begin position="203"/>
        <end position="226"/>
    </location>
</feature>
<feature type="transmembrane region" description="Helical" evidence="8">
    <location>
        <begin position="265"/>
        <end position="285"/>
    </location>
</feature>
<feature type="transmembrane region" description="Helical" evidence="8">
    <location>
        <begin position="456"/>
        <end position="475"/>
    </location>
</feature>
<keyword evidence="10" id="KW-1185">Reference proteome</keyword>
<dbReference type="SUPFAM" id="SSF103473">
    <property type="entry name" value="MFS general substrate transporter"/>
    <property type="match status" value="1"/>
</dbReference>
<comment type="caution">
    <text evidence="9">The sequence shown here is derived from an EMBL/GenBank/DDBJ whole genome shotgun (WGS) entry which is preliminary data.</text>
</comment>
<evidence type="ECO:0000256" key="1">
    <source>
        <dbReference type="ARBA" id="ARBA00004127"/>
    </source>
</evidence>
<sequence length="511" mass="55562">MSLQPNAIEFFETSALRGRRRSSIRPQNLLPLLFSPGGPAPNQNESAVADDPDDMLPPPLISPITDAHVSGHSLNFTTTRHHDTHSKYADTASPVTGTALPYFQAAFHLSYMTSSLLFVATMTGFTVGTFCVPSVMNFLGRFYLSSPKMAISPFSPFRIALSHISPNALGQSPTQARYYCVILASFGPPIFFVLMGAKIGLPIMFVAYVVLSSARSILTASLNVFLAELPSKPLGYAYAAWGLGAVVAPLIFQLTAGVGLPWAHFYFGSLVLAAVSAVFLGLTFVPTAQEWALDRRQALEAKNSPPSPVDSPQSGPSASLFRRVGSMPYLWALVLFALMYCGSETTTQGLIVQYLLAERNANPNTVGYVSSGFWAGETTSRLAWSFFSPRLTPTSRKYIVQSCLGVALAMQLFIWFINSEIENTVSGSLVGLFYGPLWPAILELCNDLLPEDVKMIAMAIVSAAGSAGSAVFPFMTGIVVTRFSMRFWSYITVTQTALLFAIWPLFPTRRR</sequence>
<dbReference type="InterPro" id="IPR036259">
    <property type="entry name" value="MFS_trans_sf"/>
</dbReference>
<dbReference type="AlphaFoldDB" id="A0AAD7BV32"/>
<protein>
    <submittedName>
        <fullName evidence="9">Major facilitator superfamily domain-containing protein</fullName>
    </submittedName>
</protein>
<feature type="transmembrane region" description="Helical" evidence="8">
    <location>
        <begin position="399"/>
        <end position="417"/>
    </location>
</feature>
<accession>A0AAD7BV32</accession>
<keyword evidence="6 8" id="KW-0472">Membrane</keyword>